<feature type="domain" description="EGF-like" evidence="17">
    <location>
        <begin position="2662"/>
        <end position="2698"/>
    </location>
</feature>
<evidence type="ECO:0000256" key="1">
    <source>
        <dbReference type="ARBA" id="ARBA00004251"/>
    </source>
</evidence>
<evidence type="ECO:0000256" key="2">
    <source>
        <dbReference type="ARBA" id="ARBA00022536"/>
    </source>
</evidence>
<keyword evidence="5" id="KW-0677">Repeat</keyword>
<dbReference type="InterPro" id="IPR039808">
    <property type="entry name" value="Cadherin"/>
</dbReference>
<dbReference type="GO" id="GO:0001736">
    <property type="term" value="P:establishment of planar polarity"/>
    <property type="evidence" value="ECO:0007669"/>
    <property type="project" value="UniProtKB-ARBA"/>
</dbReference>
<feature type="domain" description="Cadherin" evidence="18">
    <location>
        <begin position="50"/>
        <end position="155"/>
    </location>
</feature>
<dbReference type="GO" id="GO:0008013">
    <property type="term" value="F:beta-catenin binding"/>
    <property type="evidence" value="ECO:0007669"/>
    <property type="project" value="TreeGrafter"/>
</dbReference>
<dbReference type="CDD" id="cd00054">
    <property type="entry name" value="EGF_CA"/>
    <property type="match status" value="3"/>
</dbReference>
<dbReference type="GO" id="GO:0048589">
    <property type="term" value="P:developmental growth"/>
    <property type="evidence" value="ECO:0007669"/>
    <property type="project" value="UniProtKB-ARBA"/>
</dbReference>
<feature type="domain" description="Cadherin" evidence="18">
    <location>
        <begin position="891"/>
        <end position="998"/>
    </location>
</feature>
<comment type="subcellular location">
    <subcellularLocation>
        <location evidence="1">Cell membrane</location>
        <topology evidence="1">Single-pass type I membrane protein</topology>
    </subcellularLocation>
</comment>
<dbReference type="EMBL" id="OU892279">
    <property type="protein sequence ID" value="CAG9766741.1"/>
    <property type="molecule type" value="Genomic_DNA"/>
</dbReference>
<organism evidence="19 20">
    <name type="scientific">Ceutorhynchus assimilis</name>
    <name type="common">cabbage seed weevil</name>
    <dbReference type="NCBI Taxonomy" id="467358"/>
    <lineage>
        <taxon>Eukaryota</taxon>
        <taxon>Metazoa</taxon>
        <taxon>Ecdysozoa</taxon>
        <taxon>Arthropoda</taxon>
        <taxon>Hexapoda</taxon>
        <taxon>Insecta</taxon>
        <taxon>Pterygota</taxon>
        <taxon>Neoptera</taxon>
        <taxon>Endopterygota</taxon>
        <taxon>Coleoptera</taxon>
        <taxon>Polyphaga</taxon>
        <taxon>Cucujiformia</taxon>
        <taxon>Curculionidae</taxon>
        <taxon>Ceutorhynchinae</taxon>
        <taxon>Ceutorhynchus</taxon>
    </lineage>
</organism>
<proteinExistence type="predicted"/>
<dbReference type="Pfam" id="PF00008">
    <property type="entry name" value="EGF"/>
    <property type="match status" value="2"/>
</dbReference>
<feature type="domain" description="Cadherin" evidence="18">
    <location>
        <begin position="261"/>
        <end position="358"/>
    </location>
</feature>
<dbReference type="GO" id="GO:0007424">
    <property type="term" value="P:open tracheal system development"/>
    <property type="evidence" value="ECO:0007669"/>
    <property type="project" value="UniProtKB-ARBA"/>
</dbReference>
<dbReference type="GO" id="GO:0030855">
    <property type="term" value="P:epithelial cell differentiation"/>
    <property type="evidence" value="ECO:0007669"/>
    <property type="project" value="UniProtKB-ARBA"/>
</dbReference>
<dbReference type="FunFam" id="2.60.40.60:FF:000021">
    <property type="entry name" value="FAT atypical cadherin 1"/>
    <property type="match status" value="1"/>
</dbReference>
<keyword evidence="7" id="KW-0130">Cell adhesion</keyword>
<feature type="domain" description="Cadherin" evidence="18">
    <location>
        <begin position="1620"/>
        <end position="1723"/>
    </location>
</feature>
<feature type="domain" description="Cadherin" evidence="18">
    <location>
        <begin position="156"/>
        <end position="260"/>
    </location>
</feature>
<feature type="disulfide bond" evidence="13">
    <location>
        <begin position="2688"/>
        <end position="2697"/>
    </location>
</feature>
<dbReference type="GO" id="GO:0007010">
    <property type="term" value="P:cytoskeleton organization"/>
    <property type="evidence" value="ECO:0007669"/>
    <property type="project" value="UniProtKB-ARBA"/>
</dbReference>
<evidence type="ECO:0000259" key="16">
    <source>
        <dbReference type="PROSITE" id="PS50025"/>
    </source>
</evidence>
<evidence type="ECO:0000256" key="9">
    <source>
        <dbReference type="ARBA" id="ARBA00023136"/>
    </source>
</evidence>
<evidence type="ECO:0000256" key="14">
    <source>
        <dbReference type="SAM" id="MobiDB-lite"/>
    </source>
</evidence>
<evidence type="ECO:0000256" key="3">
    <source>
        <dbReference type="ARBA" id="ARBA00022692"/>
    </source>
</evidence>
<dbReference type="FunFam" id="2.60.40.60:FF:000061">
    <property type="entry name" value="FAT atypical cadherin 3"/>
    <property type="match status" value="2"/>
</dbReference>
<evidence type="ECO:0000256" key="15">
    <source>
        <dbReference type="SAM" id="Phobius"/>
    </source>
</evidence>
<dbReference type="SMART" id="SM00282">
    <property type="entry name" value="LamG"/>
    <property type="match status" value="1"/>
</dbReference>
<keyword evidence="8 15" id="KW-1133">Transmembrane helix</keyword>
<evidence type="ECO:0000256" key="10">
    <source>
        <dbReference type="ARBA" id="ARBA00023157"/>
    </source>
</evidence>
<protein>
    <recommendedName>
        <fullName evidence="21">FAT atypical cadherin 1</fullName>
    </recommendedName>
</protein>
<feature type="domain" description="EGF-like" evidence="17">
    <location>
        <begin position="2738"/>
        <end position="2773"/>
    </location>
</feature>
<dbReference type="FunFam" id="2.60.120.200:FF:000250">
    <property type="entry name" value="Fat-like cadherin-related tumor suppressor homolog"/>
    <property type="match status" value="1"/>
</dbReference>
<dbReference type="InterPro" id="IPR020894">
    <property type="entry name" value="Cadherin_CS"/>
</dbReference>
<evidence type="ECO:0008006" key="21">
    <source>
        <dbReference type="Google" id="ProtNLM"/>
    </source>
</evidence>
<dbReference type="SMART" id="SM00179">
    <property type="entry name" value="EGF_CA"/>
    <property type="match status" value="4"/>
</dbReference>
<dbReference type="CDD" id="cd00053">
    <property type="entry name" value="EGF"/>
    <property type="match status" value="2"/>
</dbReference>
<dbReference type="FunFam" id="2.60.40.60:FF:000397">
    <property type="entry name" value="Fat-like cadherin-related tumor suppressor homolog"/>
    <property type="match status" value="1"/>
</dbReference>
<dbReference type="FunFam" id="2.60.40.60:FF:000100">
    <property type="entry name" value="protocadherin Fat 2"/>
    <property type="match status" value="1"/>
</dbReference>
<keyword evidence="20" id="KW-1185">Reference proteome</keyword>
<keyword evidence="9 15" id="KW-0472">Membrane</keyword>
<feature type="compositionally biased region" description="Polar residues" evidence="14">
    <location>
        <begin position="3021"/>
        <end position="3031"/>
    </location>
</feature>
<feature type="disulfide bond" evidence="13">
    <location>
        <begin position="2801"/>
        <end position="2810"/>
    </location>
</feature>
<feature type="domain" description="Cadherin" evidence="18">
    <location>
        <begin position="575"/>
        <end position="679"/>
    </location>
</feature>
<dbReference type="Gene3D" id="2.10.25.10">
    <property type="entry name" value="Laminin"/>
    <property type="match status" value="5"/>
</dbReference>
<keyword evidence="2 13" id="KW-0245">EGF-like domain</keyword>
<feature type="domain" description="Cadherin" evidence="18">
    <location>
        <begin position="1519"/>
        <end position="1619"/>
    </location>
</feature>
<dbReference type="OrthoDB" id="6252479at2759"/>
<keyword evidence="3 15" id="KW-0812">Transmembrane</keyword>
<dbReference type="PROSITE" id="PS00010">
    <property type="entry name" value="ASX_HYDROXYL"/>
    <property type="match status" value="1"/>
</dbReference>
<accession>A0A9N9MQU3</accession>
<feature type="domain" description="Cadherin" evidence="18">
    <location>
        <begin position="2157"/>
        <end position="2257"/>
    </location>
</feature>
<evidence type="ECO:0000256" key="11">
    <source>
        <dbReference type="ARBA" id="ARBA00023180"/>
    </source>
</evidence>
<feature type="region of interest" description="Disordered" evidence="14">
    <location>
        <begin position="3066"/>
        <end position="3137"/>
    </location>
</feature>
<evidence type="ECO:0000256" key="6">
    <source>
        <dbReference type="ARBA" id="ARBA00022837"/>
    </source>
</evidence>
<dbReference type="PANTHER" id="PTHR24027">
    <property type="entry name" value="CADHERIN-23"/>
    <property type="match status" value="1"/>
</dbReference>
<feature type="domain" description="EGF-like" evidence="17">
    <location>
        <begin position="2775"/>
        <end position="2811"/>
    </location>
</feature>
<feature type="domain" description="Laminin G" evidence="16">
    <location>
        <begin position="2472"/>
        <end position="2654"/>
    </location>
</feature>
<dbReference type="PROSITE" id="PS50268">
    <property type="entry name" value="CADHERIN_2"/>
    <property type="match status" value="22"/>
</dbReference>
<keyword evidence="10 13" id="KW-1015">Disulfide bond</keyword>
<feature type="domain" description="Cadherin" evidence="18">
    <location>
        <begin position="999"/>
        <end position="1100"/>
    </location>
</feature>
<dbReference type="SMART" id="SM00181">
    <property type="entry name" value="EGF"/>
    <property type="match status" value="6"/>
</dbReference>
<feature type="disulfide bond" evidence="13">
    <location>
        <begin position="2445"/>
        <end position="2454"/>
    </location>
</feature>
<sequence length="3263" mass="362848">MGNILLAHKLDYELQKEYSLNISVTDTVNTVYTQLNITVIDINDHRPEFSEQLYKVEISEAVPVETEIFKLRATDKDANDKLIFSFYSAENVLSLKTFKLDSITGVISLAANLDRETLSEHILTVMVRDSGTPAKKNFARVHVIVHDHNDNTPHFSDKILVGKVFETASVGSVVLKALAVDHDKGENARITYSIMSGNVGNVFNIHPDLGTISIARELDLTSASEYTLHIRATDHGQPPLWSTVPAHISLTMADNAPPKFVNKEIAAEIYEDQPLGSYVAHLDVRSTSSLQFEILEGNSDGSFIISPSTGVITTQKYLDYETNKFYNLSVIAINMASVSATCNVIIHILDKNDNAPQFLQLQYHGVISEAAPVSSLVLTNSSEPLVIKAFDADSERNARLHFDIIEILPRRYFQIDPSTGAIRTIRLLDYETLSSFEFYVQVSDLGKPKLFSDTTAKVDIKVTDVNDCPPLFSSPYYNVTLLLPSYKNVAVIQVNASDPDSLEGEYLKYDIIEGNKLGAFKIDSQTGVITLLDPENLKPSASYKLHVRVSDGKFSNVAKVYIRVDESDNSGLVFQKSFYEGSIVENSTKITTVCVVNVLGSALNEHIEFKILNPTDMFAIGPTSGVIRTTGAKFDREIKEKYQLIVEARSNMPYRDRPRVTHVIVNVTVLDINDNCPMFVNLPYYAVVSVDDEKGSVITKVHAIDLDSSENGEVRYELIRGHGELFKVQRESGDIEIKQNLEGHNREYELLIAAYDKGITPCRTDVTVHIKVIDRSMPVFKKQFYTETVPENVELHSPLSISIEAESPLSRKLIYSIVRGNELEEFALDFNTAPDSNNGPCVISVVDELDFEQTPQYELLIRATDSVSGVYAEVPVSIILSDVNDCPPEFSQESYNISISEAAQFGTHVLTVSAHDNDTGTNQKIFYSIEKDKNNNASEYFYIEEREGKIYLKQSLDHEMSSEHHFVVVATDQGVPSLNSTAHVWVRVLDMNDNPPKFEQASYSCGVSVSAKRDQFVTIVKASDLDTIDQNNLKYTIVSGNEQQTFSMDSSTGIVSLVNLANFGNQQMMLLNVSVSDGVYTNFARLKVELIPANLYPPKFKDVILDVAVPENRMPGITVTFVNATDSDFGEFGTISYSIHSDLMGEIFSIDKNSGKIVTRATLDREKQKQYEIPVMATDGGGLSDFLTVRVRVSDENDNAPRFLLKEYKISIPSNLTTGIAFTKIKATDADEGPGAQLEYSIYERKSSEVAGIFGINPATGELYLLRNVFTWVGEVFQFFVRATDKGKSEKHSEVPVNILIMGPTDYPPAFERKDSKFFLSENSATGTVITKLKILGNASVNYEIVSESDDNPQFSIDSQGQVALARPLNFESQPTHLIGVLALTDSSPPLTALAEIVLQVQDENDHAPQFESGTYMLNLGENVKEGTSILKVIAHDEDQGSNGEVRYSFTPENSEIVNYFAIDTHTGWISSLVKLDKETRSEYKFYVTATDNGTPKHSARTTVIIKLKDYNDSPTTFKEPFYQTEVNEDALPGTVLLTLTTTDADVDLSTPVEFYITAGDPSSQFQIRQTGELYIAKSLDREKVASYNLDILVTDGFFTDTTKVAVNVLDINDNPPYCLKYRYKQVLSEGILPGSFVLSVLATDIDGPEHSKLKYVLSGDGSENFLLDKDTGDLKTIMHLDRETQSKYILTAHVHDKEQTRWECSSQIELIISDLNDNSPVFSLPNYSVALPEDVEIGTLVTKIHATDADIGINRKIKYSFIDSFNDHFVMAHDSGIVTLAKPLDREIRAMYNLTVQAVDQGTPQLSTIACLIVNVQDINDNPPEFANKYYFATVPEIDAVGTEVVRVQATSKDIGANAEVYYSIIGGNEHKKFTINNKTGVITIADMLDFERAKDYFLTIQAIDGGTPPLSNVATVNITVTDCNDNAPVFAQVSYSARIREDAHVDDKILQITATDLDSNENGQITYSIINGDNLDQFTIDPKSGYVSVASPLDREAISSYVLEILAKDNGLPVLSRQTMLNIEISDANDNPPMFSQLNYTAVIQENKPLGHSILQFKITDDDIHPNTVPYTFDIRVGNEGNYFRLDQDGVLRTSSKFNHKVRNNYLLQIRVFDNGSPPLYSDTWVLVKIIEESQYPPIMTPLDININSYLDEYPGGIIGKVYANDQDQYDTLTYALYPTAGISYPTHELFQINRTDGTLRALPRLDVGEYRLNVSVTDGKFSTYTIVKINVEILSDVMLENSVGVRFRDVSPKAFIMTHKKGFVRAVRNAMNCRLKDIVIISIQPSNDEDLLRAKRQSQPKSRPKKYIHKDLDVLFTVKKPDEGYFSSDTIRKSLNDNLEELEESTKLVVEEIIRPKCNNNYCVHGMCQDHFALDTATIEVVSTDVTSFVSPVHRQKLDCVCKEGYGGDRCNTIVNECAREPCPVFKICVPDASQTGYSCQCPEGFAGSACDVDISKCHDQNCYIARNPISFSGKSYSQYRIINKKSIEDQLSLSLRVRTVQPTGNLMYASGKVDYNILEIVNGGVQYRFELGSGEGIVRVGDIFVSDGSWHEIKLERDRNNAKITIDGIYSAQGSAPGVSDILNLQSDEMYLGAEVHQHPSILGFEDVQKGFSGCMDDIRISRVSVPLHTKSGENSVVVLKRFANVEFSCDTNNILVPPGPCGSQPCLNGGTCRENKAGFECECHNRYAGTLCDLDTDPCASAPCLYGGKCTPTIAGDFVCECVLRLSGKRCEYGRYCSPNPCKHNGVCEEGDDGPLCKCRSFDGEFCEYDLNECESNPCQNGATCINEIGSFHCNCPPNVTGTYCANSIFNSPISSTFFLNITWNQLMYIGVCCVAIMVLTIIICSICCCRMRKAKKRRSRMVNNENIKDNNVLNSTHHRAHELSELKRGSKLSNLEVNHRDIPICPPRPVSYTPSSQNEDFSGIYNCNNATMMLNNLDTLRSYGSAGDELENVPPDYVKNLNRSAPQGCISNHCDSEKTKWAEQMHLASSFNDKRIKNVTSPVNCDPPNRLYGGRSNTVAANSNLRPPGTNLSEEDQRNVGSYHWDCSDWARHSQTLPNITEVPGSEIPDSSSFHSNESNESRCANHVPHSYPHHRNNAGVTPLNEVDAESESESNRDHTTLNSLSGDGSSEHDYRFATVPLIIVKPTDSYIRHPNSYLPPHSYNIPSEAEAESLQSPGSDDVEPYGFPSNRNRRKHMDDDMASVITTLEERHSLLGGCYGSNSDLSTNLCEIEDSECETEHKPLNYMSNRVHQTDV</sequence>
<dbReference type="Pfam" id="PF02210">
    <property type="entry name" value="Laminin_G_2"/>
    <property type="match status" value="1"/>
</dbReference>
<dbReference type="PROSITE" id="PS01186">
    <property type="entry name" value="EGF_2"/>
    <property type="match status" value="1"/>
</dbReference>
<dbReference type="InterPro" id="IPR001881">
    <property type="entry name" value="EGF-like_Ca-bd_dom"/>
</dbReference>
<feature type="disulfide bond" evidence="13">
    <location>
        <begin position="2426"/>
        <end position="2443"/>
    </location>
</feature>
<dbReference type="SUPFAM" id="SSF49899">
    <property type="entry name" value="Concanavalin A-like lectins/glucanases"/>
    <property type="match status" value="1"/>
</dbReference>
<keyword evidence="4" id="KW-0732">Signal</keyword>
<feature type="domain" description="Cadherin" evidence="18">
    <location>
        <begin position="1101"/>
        <end position="1203"/>
    </location>
</feature>
<dbReference type="PROSITE" id="PS50025">
    <property type="entry name" value="LAM_G_DOMAIN"/>
    <property type="match status" value="1"/>
</dbReference>
<evidence type="ECO:0000313" key="20">
    <source>
        <dbReference type="Proteomes" id="UP001152799"/>
    </source>
</evidence>
<feature type="domain" description="Cadherin" evidence="18">
    <location>
        <begin position="680"/>
        <end position="780"/>
    </location>
</feature>
<evidence type="ECO:0000259" key="18">
    <source>
        <dbReference type="PROSITE" id="PS50268"/>
    </source>
</evidence>
<evidence type="ECO:0000259" key="17">
    <source>
        <dbReference type="PROSITE" id="PS50026"/>
    </source>
</evidence>
<dbReference type="PROSITE" id="PS00232">
    <property type="entry name" value="CADHERIN_1"/>
    <property type="match status" value="10"/>
</dbReference>
<feature type="transmembrane region" description="Helical" evidence="15">
    <location>
        <begin position="2832"/>
        <end position="2857"/>
    </location>
</feature>
<feature type="domain" description="Cadherin" evidence="18">
    <location>
        <begin position="781"/>
        <end position="890"/>
    </location>
</feature>
<dbReference type="GO" id="GO:0016477">
    <property type="term" value="P:cell migration"/>
    <property type="evidence" value="ECO:0007669"/>
    <property type="project" value="TreeGrafter"/>
</dbReference>
<dbReference type="GO" id="GO:0045296">
    <property type="term" value="F:cadherin binding"/>
    <property type="evidence" value="ECO:0007669"/>
    <property type="project" value="TreeGrafter"/>
</dbReference>
<dbReference type="FunFam" id="2.10.25.10:FF:000327">
    <property type="entry name" value="neurogenic locus notch homolog protein 4"/>
    <property type="match status" value="1"/>
</dbReference>
<dbReference type="GO" id="GO:0007163">
    <property type="term" value="P:establishment or maintenance of cell polarity"/>
    <property type="evidence" value="ECO:0007669"/>
    <property type="project" value="UniProtKB-ARBA"/>
</dbReference>
<dbReference type="GO" id="GO:0016342">
    <property type="term" value="C:catenin complex"/>
    <property type="evidence" value="ECO:0007669"/>
    <property type="project" value="TreeGrafter"/>
</dbReference>
<dbReference type="PANTHER" id="PTHR24027:SF438">
    <property type="entry name" value="CADHERIN 23"/>
    <property type="match status" value="1"/>
</dbReference>
<dbReference type="Pfam" id="PF00028">
    <property type="entry name" value="Cadherin"/>
    <property type="match status" value="18"/>
</dbReference>
<gene>
    <name evidence="19" type="ORF">CEUTPL_LOCUS7314</name>
</gene>
<dbReference type="SUPFAM" id="SSF57196">
    <property type="entry name" value="EGF/Laminin"/>
    <property type="match status" value="3"/>
</dbReference>
<dbReference type="Gene3D" id="2.60.40.60">
    <property type="entry name" value="Cadherins"/>
    <property type="match status" value="22"/>
</dbReference>
<dbReference type="Proteomes" id="UP001152799">
    <property type="component" value="Chromosome 3"/>
</dbReference>
<dbReference type="PROSITE" id="PS00022">
    <property type="entry name" value="EGF_1"/>
    <property type="match status" value="4"/>
</dbReference>
<dbReference type="InterPro" id="IPR013320">
    <property type="entry name" value="ConA-like_dom_sf"/>
</dbReference>
<dbReference type="PROSITE" id="PS01187">
    <property type="entry name" value="EGF_CA"/>
    <property type="match status" value="1"/>
</dbReference>
<dbReference type="GO" id="GO:0007156">
    <property type="term" value="P:homophilic cell adhesion via plasma membrane adhesion molecules"/>
    <property type="evidence" value="ECO:0007669"/>
    <property type="project" value="InterPro"/>
</dbReference>
<dbReference type="InterPro" id="IPR000152">
    <property type="entry name" value="EGF-type_Asp/Asn_hydroxyl_site"/>
</dbReference>
<feature type="domain" description="Cadherin" evidence="18">
    <location>
        <begin position="1724"/>
        <end position="1827"/>
    </location>
</feature>
<feature type="region of interest" description="Disordered" evidence="14">
    <location>
        <begin position="3005"/>
        <end position="3042"/>
    </location>
</feature>
<feature type="disulfide bond" evidence="13">
    <location>
        <begin position="2727"/>
        <end position="2736"/>
    </location>
</feature>
<feature type="domain" description="Cadherin" evidence="18">
    <location>
        <begin position="2"/>
        <end position="49"/>
    </location>
</feature>
<dbReference type="GO" id="GO:0005509">
    <property type="term" value="F:calcium ion binding"/>
    <property type="evidence" value="ECO:0007669"/>
    <property type="project" value="UniProtKB-UniRule"/>
</dbReference>
<evidence type="ECO:0000313" key="19">
    <source>
        <dbReference type="EMBL" id="CAG9766741.1"/>
    </source>
</evidence>
<dbReference type="FunFam" id="2.60.40.60:FF:000059">
    <property type="entry name" value="FAT atypical cadherin 3"/>
    <property type="match status" value="1"/>
</dbReference>
<name>A0A9N9MQU3_9CUCU</name>
<feature type="domain" description="Cadherin" evidence="18">
    <location>
        <begin position="1312"/>
        <end position="1411"/>
    </location>
</feature>
<evidence type="ECO:0000256" key="4">
    <source>
        <dbReference type="ARBA" id="ARBA00022729"/>
    </source>
</evidence>
<evidence type="ECO:0000256" key="12">
    <source>
        <dbReference type="PROSITE-ProRule" id="PRU00043"/>
    </source>
</evidence>
<dbReference type="PROSITE" id="PS50026">
    <property type="entry name" value="EGF_3"/>
    <property type="match status" value="5"/>
</dbReference>
<evidence type="ECO:0000256" key="7">
    <source>
        <dbReference type="ARBA" id="ARBA00022889"/>
    </source>
</evidence>
<dbReference type="FunFam" id="2.60.40.60:FF:000026">
    <property type="entry name" value="FAT atypical cadherin 1"/>
    <property type="match status" value="2"/>
</dbReference>
<dbReference type="FunFam" id="2.60.40.60:FF:000084">
    <property type="entry name" value="FAT atypical cadherin 3"/>
    <property type="match status" value="1"/>
</dbReference>
<feature type="domain" description="EGF-like" evidence="17">
    <location>
        <begin position="2700"/>
        <end position="2737"/>
    </location>
</feature>
<dbReference type="GO" id="GO:0008104">
    <property type="term" value="P:intracellular protein localization"/>
    <property type="evidence" value="ECO:0007669"/>
    <property type="project" value="UniProtKB-ARBA"/>
</dbReference>
<feature type="domain" description="EGF-like" evidence="17">
    <location>
        <begin position="2417"/>
        <end position="2455"/>
    </location>
</feature>
<dbReference type="InterPro" id="IPR018097">
    <property type="entry name" value="EGF_Ca-bd_CS"/>
</dbReference>
<feature type="domain" description="Cadherin" evidence="18">
    <location>
        <begin position="359"/>
        <end position="472"/>
    </location>
</feature>
<dbReference type="FunFam" id="2.60.40.60:FF:000024">
    <property type="entry name" value="FAT atypical cadherin 3"/>
    <property type="match status" value="1"/>
</dbReference>
<feature type="region of interest" description="Disordered" evidence="14">
    <location>
        <begin position="3177"/>
        <end position="3202"/>
    </location>
</feature>
<feature type="domain" description="Cadherin" evidence="18">
    <location>
        <begin position="2038"/>
        <end position="2142"/>
    </location>
</feature>
<feature type="domain" description="Cadherin" evidence="18">
    <location>
        <begin position="473"/>
        <end position="574"/>
    </location>
</feature>
<evidence type="ECO:0000256" key="8">
    <source>
        <dbReference type="ARBA" id="ARBA00022989"/>
    </source>
</evidence>
<dbReference type="FunFam" id="2.60.40.60:FF:000041">
    <property type="entry name" value="FAT atypical cadherin 1"/>
    <property type="match status" value="1"/>
</dbReference>
<dbReference type="FunFam" id="2.60.40.60:FF:000032">
    <property type="entry name" value="FAT atypical cadherin 1"/>
    <property type="match status" value="1"/>
</dbReference>
<feature type="domain" description="Cadherin" evidence="18">
    <location>
        <begin position="1412"/>
        <end position="1523"/>
    </location>
</feature>
<dbReference type="FunFam" id="2.60.40.60:FF:000033">
    <property type="entry name" value="FAT atypical cadherin 1"/>
    <property type="match status" value="1"/>
</dbReference>
<dbReference type="SMART" id="SM00112">
    <property type="entry name" value="CA"/>
    <property type="match status" value="21"/>
</dbReference>
<dbReference type="FunFam" id="2.60.40.60:FF:000051">
    <property type="entry name" value="FAT atypical cadherin 1"/>
    <property type="match status" value="1"/>
</dbReference>
<dbReference type="InterPro" id="IPR001791">
    <property type="entry name" value="Laminin_G"/>
</dbReference>
<keyword evidence="11" id="KW-0325">Glycoprotein</keyword>
<evidence type="ECO:0000256" key="13">
    <source>
        <dbReference type="PROSITE-ProRule" id="PRU00076"/>
    </source>
</evidence>
<dbReference type="FunFam" id="2.10.25.10:FF:000508">
    <property type="entry name" value="Eyes shut homolog"/>
    <property type="match status" value="1"/>
</dbReference>
<dbReference type="CDD" id="cd00110">
    <property type="entry name" value="LamG"/>
    <property type="match status" value="1"/>
</dbReference>
<comment type="caution">
    <text evidence="13">Lacks conserved residue(s) required for the propagation of feature annotation.</text>
</comment>
<dbReference type="GO" id="GO:0048513">
    <property type="term" value="P:animal organ development"/>
    <property type="evidence" value="ECO:0007669"/>
    <property type="project" value="UniProtKB-ARBA"/>
</dbReference>
<dbReference type="FunFam" id="2.60.40.60:FF:000020">
    <property type="entry name" value="Dachsous cadherin-related 1b"/>
    <property type="match status" value="1"/>
</dbReference>
<dbReference type="InterPro" id="IPR000742">
    <property type="entry name" value="EGF"/>
</dbReference>
<dbReference type="CDD" id="cd11304">
    <property type="entry name" value="Cadherin_repeat"/>
    <property type="match status" value="22"/>
</dbReference>
<dbReference type="FunFam" id="2.60.40.60:FF:000013">
    <property type="entry name" value="Cadherin EGF LAG seven-pass G-type receptor"/>
    <property type="match status" value="3"/>
</dbReference>
<dbReference type="SUPFAM" id="SSF49313">
    <property type="entry name" value="Cadherin-like"/>
    <property type="match status" value="22"/>
</dbReference>
<feature type="domain" description="Cadherin" evidence="18">
    <location>
        <begin position="1828"/>
        <end position="1932"/>
    </location>
</feature>
<dbReference type="InterPro" id="IPR015919">
    <property type="entry name" value="Cadherin-like_sf"/>
</dbReference>
<dbReference type="InterPro" id="IPR002126">
    <property type="entry name" value="Cadherin-like_dom"/>
</dbReference>
<feature type="domain" description="Cadherin" evidence="18">
    <location>
        <begin position="1933"/>
        <end position="2037"/>
    </location>
</feature>
<keyword evidence="6 12" id="KW-0106">Calcium</keyword>
<dbReference type="PRINTS" id="PR00205">
    <property type="entry name" value="CADHERIN"/>
</dbReference>
<reference evidence="19" key="1">
    <citation type="submission" date="2022-01" db="EMBL/GenBank/DDBJ databases">
        <authorList>
            <person name="King R."/>
        </authorList>
    </citation>
    <scope>NUCLEOTIDE SEQUENCE</scope>
</reference>
<dbReference type="Gene3D" id="2.60.120.200">
    <property type="match status" value="1"/>
</dbReference>
<evidence type="ECO:0000256" key="5">
    <source>
        <dbReference type="ARBA" id="ARBA00022737"/>
    </source>
</evidence>
<feature type="domain" description="Cadherin" evidence="18">
    <location>
        <begin position="1204"/>
        <end position="1311"/>
    </location>
</feature>